<dbReference type="EMBL" id="JAPFFF010000025">
    <property type="protein sequence ID" value="KAK8849874.1"/>
    <property type="molecule type" value="Genomic_DNA"/>
</dbReference>
<dbReference type="Pfam" id="PF02207">
    <property type="entry name" value="zf-UBR"/>
    <property type="match status" value="1"/>
</dbReference>
<feature type="compositionally biased region" description="Basic and acidic residues" evidence="7">
    <location>
        <begin position="750"/>
        <end position="760"/>
    </location>
</feature>
<accession>A0ABR2HMI2</accession>
<feature type="coiled-coil region" evidence="6">
    <location>
        <begin position="994"/>
        <end position="1021"/>
    </location>
</feature>
<evidence type="ECO:0000256" key="5">
    <source>
        <dbReference type="RuleBase" id="RU366018"/>
    </source>
</evidence>
<evidence type="ECO:0000256" key="7">
    <source>
        <dbReference type="SAM" id="MobiDB-lite"/>
    </source>
</evidence>
<comment type="catalytic activity">
    <reaction evidence="5">
        <text>S-ubiquitinyl-[E2 ubiquitin-conjugating enzyme]-L-cysteine + [acceptor protein]-L-lysine = [E2 ubiquitin-conjugating enzyme]-L-cysteine + N(6)-ubiquitinyl-[acceptor protein]-L-lysine.</text>
        <dbReference type="EC" id="2.3.2.27"/>
    </reaction>
</comment>
<dbReference type="Proteomes" id="UP001470230">
    <property type="component" value="Unassembled WGS sequence"/>
</dbReference>
<evidence type="ECO:0000313" key="9">
    <source>
        <dbReference type="EMBL" id="KAK8849874.1"/>
    </source>
</evidence>
<evidence type="ECO:0000256" key="1">
    <source>
        <dbReference type="ARBA" id="ARBA00022723"/>
    </source>
</evidence>
<keyword evidence="1 5" id="KW-0479">Metal-binding</keyword>
<evidence type="ECO:0000256" key="2">
    <source>
        <dbReference type="ARBA" id="ARBA00022771"/>
    </source>
</evidence>
<evidence type="ECO:0000313" key="10">
    <source>
        <dbReference type="Proteomes" id="UP001470230"/>
    </source>
</evidence>
<dbReference type="PANTHER" id="PTHR21497">
    <property type="entry name" value="UBIQUITIN LIGASE E3 ALPHA-RELATED"/>
    <property type="match status" value="1"/>
</dbReference>
<evidence type="ECO:0000256" key="4">
    <source>
        <dbReference type="PROSITE-ProRule" id="PRU00508"/>
    </source>
</evidence>
<feature type="zinc finger region" description="UBR-type" evidence="4">
    <location>
        <begin position="48"/>
        <end position="121"/>
    </location>
</feature>
<comment type="function">
    <text evidence="5">Ubiquitin ligase protein which is a component of the N-end rule pathway. Recognizes and binds to proteins bearing specific N-terminal residues that are destabilizing according to the N-end rule, leading to their ubiquitination and subsequent degradation.</text>
</comment>
<evidence type="ECO:0000259" key="8">
    <source>
        <dbReference type="PROSITE" id="PS51157"/>
    </source>
</evidence>
<feature type="compositionally biased region" description="Acidic residues" evidence="7">
    <location>
        <begin position="711"/>
        <end position="724"/>
    </location>
</feature>
<dbReference type="PROSITE" id="PS51157">
    <property type="entry name" value="ZF_UBR"/>
    <property type="match status" value="1"/>
</dbReference>
<keyword evidence="2 5" id="KW-0863">Zinc-finger</keyword>
<keyword evidence="10" id="KW-1185">Reference proteome</keyword>
<reference evidence="9 10" key="1">
    <citation type="submission" date="2024-04" db="EMBL/GenBank/DDBJ databases">
        <title>Tritrichomonas musculus Genome.</title>
        <authorList>
            <person name="Alves-Ferreira E."/>
            <person name="Grigg M."/>
            <person name="Lorenzi H."/>
            <person name="Galac M."/>
        </authorList>
    </citation>
    <scope>NUCLEOTIDE SEQUENCE [LARGE SCALE GENOMIC DNA]</scope>
    <source>
        <strain evidence="9 10">EAF2021</strain>
    </source>
</reference>
<protein>
    <recommendedName>
        <fullName evidence="5">E3 ubiquitin-protein ligase</fullName>
        <ecNumber evidence="5">2.3.2.27</ecNumber>
    </recommendedName>
</protein>
<dbReference type="SMART" id="SM00396">
    <property type="entry name" value="ZnF_UBR1"/>
    <property type="match status" value="1"/>
</dbReference>
<dbReference type="PANTHER" id="PTHR21497:SF24">
    <property type="entry name" value="E3 UBIQUITIN-PROTEIN LIGASE UBR1"/>
    <property type="match status" value="1"/>
</dbReference>
<keyword evidence="6" id="KW-0175">Coiled coil</keyword>
<dbReference type="CDD" id="cd19670">
    <property type="entry name" value="UBR-box_UBR1_2_3"/>
    <property type="match status" value="1"/>
</dbReference>
<dbReference type="InterPro" id="IPR039164">
    <property type="entry name" value="UBR1-like"/>
</dbReference>
<sequence length="1595" mass="186509">MDFDQLSLLFSSDPLSAIDECKKMICSLSKFETYDEFFSHHKKEAHYAICPNYTSTLTKLFVYCADCSKKTGDFSSICLQCFLKGNHEGHNYYIFPTKYDICNCGDHDYFINTIFCSEHKGINSDETNPENNLDETLRETLTNTIFSAAFSSFKAYSTASDSNIKKIFDFILSFTFLGDGFRRLVAQSLTKKIDFDDFIFNIPSYSKTFNFLFHKLTFSLITDQEFIREFSKSFYHLFFDKIILQYYIDSKIGIAQNYMMFLDMIRVLFSEPICRYNYQNNGWDWITSAVKVLAGYKNIFTNIIDPSYTFYHEYFIPIIFLKDITLNQPEEKVQFFFDRVFTSIFTCAKQGEKDNSIVVTSFKKMIFYQHRFPLYEYYALFRSLCESFKNKPSLRVNKLIEELEKIDINPIFLINKNENGSENDVLVSKYLYPNRESNPSFFKKFKSAFKNLFTSYPSKYYRSFYNGAAFYFSYPIFDAFCSLFQLDHFFKIKFARFLCKESYQPLRIKLGIVALEKLLSKYCYEIGITNQKNALLLEMYDQLSGYMKILCNLIPLPALQLTIGLQCDNDNSNDEFMIKEFFAYEIARKVGLFDPKYETVIGTKMYVFLYVCLLIVNDRVSFNDENNEKYIEEFIINSLKCDPNKTLYNLFILTDSCMPNDYEFSERFHRVLMKVATTKNEINGTENVTDNDNEDHMDNDNLINHSIHSSDDDDNDDDDEDENENQINDNDGNQNQVRNNEENQINDDNENNRNNERDKNFAANATKFYLKREVKWNPIVFSDSISNQKKYINKELSKNPNKLLEIPKGESEETYFFKPNGNDNNNNNSLSSSEGLNIRLRKLLLTPSVLAVIYFSLIDFENKDNMIQIVQNLAMNTLIFISETIKEETNQTESATFDEQTSIHCTSVLDLVSQLKRIIYNFRIEGKDDIKDGFIEDRMNSANFVAFLNMKIALNEKEPKSIIELLKAKGPLGNETLQKISQNIQLDGFAGDDGNQEEKKKKEAKEKVNKMKEDILKQFQNKRNKYCLSDSLSISNSSPIPFIKEKCCICSESTKEILSYPIYMYRTKLPFIFDKPPLFESTVEGVSVDDNQYDFGSQKDLINLLTNTLQFNQNESDSDLLKRAQLFEDIMKKLMEIKAYGDTTKKRLTAGANFVIQFGICQHPIHEKCVTNMDGDTYKCPMDNSNRNYFLPCLEDISINEIFSDTKEFTLCEDKYNAISAIKAFVERFSLFFNCIDYGSIDMFIELVKSLSGMIETFEIRLRNRPDSLDCPKNQILATNLFLLVWYAYRIYKKPEMKIINQKDNTEIDVESRLTSFQRFIKKLVECDDIFTDKNKVNNIISAVIDSVTSERSDDLEKETYLLMRRICLTEHFILDEDVTKEDDDIIDWDDILEISNLSKRYNVKFTSIDIDNGESFELMPFTFMKLPKEFIKLAESPYNVPLEFTKKISFINLLDYNYLINHFNNFEEVHSSNENNNNNDNENAEIERYKKLVVSCDENTLVILLSIYSKRVYPSTIMYTGIRNPLCLMIDSKYAGFLNPFYVDKFGFTEVNYNRNIPLFLNENNYEMFVDKILSGDFSYDLLTLNDIIQRLIH</sequence>
<gene>
    <name evidence="9" type="ORF">M9Y10_018461</name>
</gene>
<comment type="pathway">
    <text evidence="5">Protein modification; protein ubiquitination.</text>
</comment>
<proteinExistence type="inferred from homology"/>
<feature type="region of interest" description="Disordered" evidence="7">
    <location>
        <begin position="683"/>
        <end position="760"/>
    </location>
</feature>
<keyword evidence="5" id="KW-0808">Transferase</keyword>
<comment type="caution">
    <text evidence="9">The sequence shown here is derived from an EMBL/GenBank/DDBJ whole genome shotgun (WGS) entry which is preliminary data.</text>
</comment>
<dbReference type="EC" id="2.3.2.27" evidence="5"/>
<keyword evidence="3 5" id="KW-0862">Zinc</keyword>
<comment type="similarity">
    <text evidence="5">Belongs to the E3 ubiquitin-protein ligase UBR1-like family.</text>
</comment>
<name>A0ABR2HMI2_9EUKA</name>
<evidence type="ECO:0000256" key="6">
    <source>
        <dbReference type="SAM" id="Coils"/>
    </source>
</evidence>
<feature type="domain" description="UBR-type" evidence="8">
    <location>
        <begin position="48"/>
        <end position="121"/>
    </location>
</feature>
<evidence type="ECO:0000256" key="3">
    <source>
        <dbReference type="ARBA" id="ARBA00022833"/>
    </source>
</evidence>
<keyword evidence="5" id="KW-0833">Ubl conjugation pathway</keyword>
<organism evidence="9 10">
    <name type="scientific">Tritrichomonas musculus</name>
    <dbReference type="NCBI Taxonomy" id="1915356"/>
    <lineage>
        <taxon>Eukaryota</taxon>
        <taxon>Metamonada</taxon>
        <taxon>Parabasalia</taxon>
        <taxon>Tritrichomonadida</taxon>
        <taxon>Tritrichomonadidae</taxon>
        <taxon>Tritrichomonas</taxon>
    </lineage>
</organism>
<feature type="compositionally biased region" description="Low complexity" evidence="7">
    <location>
        <begin position="725"/>
        <end position="738"/>
    </location>
</feature>
<dbReference type="Gene3D" id="2.10.110.30">
    <property type="match status" value="1"/>
</dbReference>
<dbReference type="InterPro" id="IPR003126">
    <property type="entry name" value="Znf_UBR"/>
</dbReference>